<evidence type="ECO:0000259" key="8">
    <source>
        <dbReference type="PROSITE" id="PS51100"/>
    </source>
</evidence>
<sequence length="106" mass="11460">MAEKTIMLCCSAGMSTSLLVTKMKKAAEEQGKDVEIFAVPAAEADDKIAQGNINCILLGPQVRYMENEFKQKVEGKNIGLAVIDMQAYGLMDGAKVLAQAYQLMGK</sequence>
<dbReference type="PROSITE" id="PS51100">
    <property type="entry name" value="PTS_EIIB_TYPE_3"/>
    <property type="match status" value="1"/>
</dbReference>
<dbReference type="SUPFAM" id="SSF52794">
    <property type="entry name" value="PTS system IIB component-like"/>
    <property type="match status" value="1"/>
</dbReference>
<keyword evidence="2" id="KW-0597">Phosphoprotein</keyword>
<keyword evidence="6" id="KW-0418">Kinase</keyword>
<dbReference type="Pfam" id="PF02302">
    <property type="entry name" value="PTS_IIB"/>
    <property type="match status" value="1"/>
</dbReference>
<evidence type="ECO:0000256" key="4">
    <source>
        <dbReference type="ARBA" id="ARBA00022679"/>
    </source>
</evidence>
<dbReference type="Proteomes" id="UP000826550">
    <property type="component" value="Chromosome"/>
</dbReference>
<evidence type="ECO:0000313" key="10">
    <source>
        <dbReference type="Proteomes" id="UP000826550"/>
    </source>
</evidence>
<dbReference type="InterPro" id="IPR003501">
    <property type="entry name" value="PTS_EIIB_2/3"/>
</dbReference>
<dbReference type="Gene3D" id="3.40.50.2300">
    <property type="match status" value="1"/>
</dbReference>
<dbReference type="EMBL" id="CP048268">
    <property type="protein sequence ID" value="QYN52659.1"/>
    <property type="molecule type" value="Genomic_DNA"/>
</dbReference>
<evidence type="ECO:0000256" key="2">
    <source>
        <dbReference type="ARBA" id="ARBA00022553"/>
    </source>
</evidence>
<evidence type="ECO:0000256" key="3">
    <source>
        <dbReference type="ARBA" id="ARBA00022597"/>
    </source>
</evidence>
<evidence type="ECO:0000313" key="9">
    <source>
        <dbReference type="EMBL" id="QYN52659.1"/>
    </source>
</evidence>
<organism evidence="9 10">
    <name type="scientific">Lactobacillus panisapium</name>
    <dbReference type="NCBI Taxonomy" id="2012495"/>
    <lineage>
        <taxon>Bacteria</taxon>
        <taxon>Bacillati</taxon>
        <taxon>Bacillota</taxon>
        <taxon>Bacilli</taxon>
        <taxon>Lactobacillales</taxon>
        <taxon>Lactobacillaceae</taxon>
        <taxon>Lactobacillus</taxon>
    </lineage>
</organism>
<accession>A0ABX8W509</accession>
<evidence type="ECO:0000256" key="6">
    <source>
        <dbReference type="ARBA" id="ARBA00022777"/>
    </source>
</evidence>
<dbReference type="PANTHER" id="PTHR34581:SF2">
    <property type="entry name" value="PTS SYSTEM N,N'-DIACETYLCHITOBIOSE-SPECIFIC EIIB COMPONENT"/>
    <property type="match status" value="1"/>
</dbReference>
<keyword evidence="3 9" id="KW-0762">Sugar transport</keyword>
<keyword evidence="4" id="KW-0808">Transferase</keyword>
<gene>
    <name evidence="9" type="ORF">GYM71_04235</name>
</gene>
<dbReference type="InterPro" id="IPR013012">
    <property type="entry name" value="PTS_EIIB_3"/>
</dbReference>
<keyword evidence="10" id="KW-1185">Reference proteome</keyword>
<proteinExistence type="predicted"/>
<keyword evidence="1" id="KW-0813">Transport</keyword>
<dbReference type="InterPro" id="IPR036095">
    <property type="entry name" value="PTS_EIIB-like_sf"/>
</dbReference>
<name>A0ABX8W509_9LACO</name>
<feature type="modified residue" description="Phosphocysteine; by EIIA" evidence="7">
    <location>
        <position position="10"/>
    </location>
</feature>
<dbReference type="CDD" id="cd05564">
    <property type="entry name" value="PTS_IIB_chitobiose_lichenan"/>
    <property type="match status" value="1"/>
</dbReference>
<protein>
    <submittedName>
        <fullName evidence="9">PTS sugar transporter subunit IIB</fullName>
    </submittedName>
</protein>
<dbReference type="RefSeq" id="WP_220221038.1">
    <property type="nucleotide sequence ID" value="NZ_CP048268.1"/>
</dbReference>
<evidence type="ECO:0000256" key="5">
    <source>
        <dbReference type="ARBA" id="ARBA00022683"/>
    </source>
</evidence>
<dbReference type="InterPro" id="IPR051819">
    <property type="entry name" value="PTS_sugar-specific_EIIB"/>
</dbReference>
<dbReference type="PANTHER" id="PTHR34581">
    <property type="entry name" value="PTS SYSTEM N,N'-DIACETYLCHITOBIOSE-SPECIFIC EIIB COMPONENT"/>
    <property type="match status" value="1"/>
</dbReference>
<evidence type="ECO:0000256" key="1">
    <source>
        <dbReference type="ARBA" id="ARBA00022448"/>
    </source>
</evidence>
<feature type="domain" description="PTS EIIB type-3" evidence="8">
    <location>
        <begin position="3"/>
        <end position="106"/>
    </location>
</feature>
<evidence type="ECO:0000256" key="7">
    <source>
        <dbReference type="PROSITE-ProRule" id="PRU00423"/>
    </source>
</evidence>
<reference evidence="9 10" key="1">
    <citation type="submission" date="2020-01" db="EMBL/GenBank/DDBJ databases">
        <title>Vast differences in strain-level diversity in the gut microbiota of two closely related honey bee species.</title>
        <authorList>
            <person name="Ellegaard K.M."/>
            <person name="Suenami S."/>
            <person name="Miyazaki R."/>
            <person name="Engel P."/>
        </authorList>
    </citation>
    <scope>NUCLEOTIDE SEQUENCE [LARGE SCALE GENOMIC DNA]</scope>
    <source>
        <strain evidence="9 10">ESL0416</strain>
    </source>
</reference>
<keyword evidence="5" id="KW-0598">Phosphotransferase system</keyword>